<evidence type="ECO:0000259" key="5">
    <source>
        <dbReference type="PROSITE" id="PS50110"/>
    </source>
</evidence>
<comment type="caution">
    <text evidence="6">The sequence shown here is derived from an EMBL/GenBank/DDBJ whole genome shotgun (WGS) entry which is preliminary data.</text>
</comment>
<dbReference type="SUPFAM" id="SSF52172">
    <property type="entry name" value="CheY-like"/>
    <property type="match status" value="1"/>
</dbReference>
<dbReference type="InterPro" id="IPR050595">
    <property type="entry name" value="Bact_response_regulator"/>
</dbReference>
<sequence length="162" mass="17153">MNVCQECGVHQTDRPEQGLLTPSCAGTPFIPGGARVPSIQQQSPVIVLVDEEPTIRQAIADHLRGTSFEVVEAADSDEALKILERTSAAQGLVVDAHVPGKLDGFELAGIARKRWPDLAVVMVSGHSDATSGPIPEGGEFIAKPYLSTHLVPTLNRLIGRGS</sequence>
<dbReference type="GO" id="GO:0000160">
    <property type="term" value="P:phosphorelay signal transduction system"/>
    <property type="evidence" value="ECO:0007669"/>
    <property type="project" value="InterPro"/>
</dbReference>
<organism evidence="6 7">
    <name type="scientific">Microvirga tunisiensis</name>
    <dbReference type="NCBI Taxonomy" id="2108360"/>
    <lineage>
        <taxon>Bacteria</taxon>
        <taxon>Pseudomonadati</taxon>
        <taxon>Pseudomonadota</taxon>
        <taxon>Alphaproteobacteria</taxon>
        <taxon>Hyphomicrobiales</taxon>
        <taxon>Methylobacteriaceae</taxon>
        <taxon>Microvirga</taxon>
    </lineage>
</organism>
<protein>
    <submittedName>
        <fullName evidence="6">Response regulator</fullName>
    </submittedName>
</protein>
<feature type="domain" description="Response regulatory" evidence="5">
    <location>
        <begin position="45"/>
        <end position="158"/>
    </location>
</feature>
<dbReference type="SMART" id="SM00448">
    <property type="entry name" value="REC"/>
    <property type="match status" value="1"/>
</dbReference>
<dbReference type="Gene3D" id="3.40.50.2300">
    <property type="match status" value="1"/>
</dbReference>
<dbReference type="EMBL" id="VOSK01000449">
    <property type="protein sequence ID" value="MPR30801.1"/>
    <property type="molecule type" value="Genomic_DNA"/>
</dbReference>
<dbReference type="InterPro" id="IPR001789">
    <property type="entry name" value="Sig_transdc_resp-reg_receiver"/>
</dbReference>
<keyword evidence="2" id="KW-0805">Transcription regulation</keyword>
<dbReference type="Proteomes" id="UP000403266">
    <property type="component" value="Unassembled WGS sequence"/>
</dbReference>
<accession>A0A5N7MV30</accession>
<evidence type="ECO:0000256" key="4">
    <source>
        <dbReference type="PROSITE-ProRule" id="PRU00169"/>
    </source>
</evidence>
<dbReference type="PANTHER" id="PTHR44591:SF3">
    <property type="entry name" value="RESPONSE REGULATORY DOMAIN-CONTAINING PROTEIN"/>
    <property type="match status" value="1"/>
</dbReference>
<keyword evidence="1 4" id="KW-0597">Phosphoprotein</keyword>
<evidence type="ECO:0000256" key="2">
    <source>
        <dbReference type="ARBA" id="ARBA00023015"/>
    </source>
</evidence>
<name>A0A5N7MV30_9HYPH</name>
<evidence type="ECO:0000313" key="7">
    <source>
        <dbReference type="Proteomes" id="UP000403266"/>
    </source>
</evidence>
<dbReference type="PROSITE" id="PS50110">
    <property type="entry name" value="RESPONSE_REGULATORY"/>
    <property type="match status" value="1"/>
</dbReference>
<reference evidence="6 7" key="1">
    <citation type="journal article" date="2019" name="Syst. Appl. Microbiol.">
        <title>Microvirga tunisiensis sp. nov., a root nodule symbiotic bacterium isolated from Lupinus micranthus and L. luteus grown in Northern Tunisia.</title>
        <authorList>
            <person name="Msaddak A."/>
            <person name="Rejili M."/>
            <person name="Duran D."/>
            <person name="Mars M."/>
            <person name="Palacios J.M."/>
            <person name="Ruiz-Argueso T."/>
            <person name="Rey L."/>
            <person name="Imperial J."/>
        </authorList>
    </citation>
    <scope>NUCLEOTIDE SEQUENCE [LARGE SCALE GENOMIC DNA]</scope>
    <source>
        <strain evidence="6 7">Lmie10</strain>
    </source>
</reference>
<evidence type="ECO:0000313" key="6">
    <source>
        <dbReference type="EMBL" id="MPR30801.1"/>
    </source>
</evidence>
<gene>
    <name evidence="6" type="ORF">FS320_39040</name>
</gene>
<dbReference type="AlphaFoldDB" id="A0A5N7MV30"/>
<dbReference type="InterPro" id="IPR011006">
    <property type="entry name" value="CheY-like_superfamily"/>
</dbReference>
<keyword evidence="7" id="KW-1185">Reference proteome</keyword>
<evidence type="ECO:0000256" key="3">
    <source>
        <dbReference type="ARBA" id="ARBA00023163"/>
    </source>
</evidence>
<evidence type="ECO:0000256" key="1">
    <source>
        <dbReference type="ARBA" id="ARBA00022553"/>
    </source>
</evidence>
<feature type="modified residue" description="4-aspartylphosphate" evidence="4">
    <location>
        <position position="95"/>
    </location>
</feature>
<dbReference type="Pfam" id="PF00072">
    <property type="entry name" value="Response_reg"/>
    <property type="match status" value="1"/>
</dbReference>
<dbReference type="PANTHER" id="PTHR44591">
    <property type="entry name" value="STRESS RESPONSE REGULATOR PROTEIN 1"/>
    <property type="match status" value="1"/>
</dbReference>
<keyword evidence="3" id="KW-0804">Transcription</keyword>
<proteinExistence type="predicted"/>